<gene>
    <name evidence="5" type="ORF">CPELLU_LOCUS14208</name>
</gene>
<dbReference type="GO" id="GO:0005737">
    <property type="term" value="C:cytoplasm"/>
    <property type="evidence" value="ECO:0007669"/>
    <property type="project" value="TreeGrafter"/>
</dbReference>
<dbReference type="Gene3D" id="1.10.510.10">
    <property type="entry name" value="Transferase(Phosphotransferase) domain 1"/>
    <property type="match status" value="1"/>
</dbReference>
<organism evidence="5 6">
    <name type="scientific">Cetraspora pellucida</name>
    <dbReference type="NCBI Taxonomy" id="1433469"/>
    <lineage>
        <taxon>Eukaryota</taxon>
        <taxon>Fungi</taxon>
        <taxon>Fungi incertae sedis</taxon>
        <taxon>Mucoromycota</taxon>
        <taxon>Glomeromycotina</taxon>
        <taxon>Glomeromycetes</taxon>
        <taxon>Diversisporales</taxon>
        <taxon>Gigasporaceae</taxon>
        <taxon>Cetraspora</taxon>
    </lineage>
</organism>
<dbReference type="InterPro" id="IPR011009">
    <property type="entry name" value="Kinase-like_dom_sf"/>
</dbReference>
<accession>A0A9N9NKZ6</accession>
<evidence type="ECO:0000256" key="2">
    <source>
        <dbReference type="ARBA" id="ARBA00022840"/>
    </source>
</evidence>
<dbReference type="Pfam" id="PF00069">
    <property type="entry name" value="Pkinase"/>
    <property type="match status" value="1"/>
</dbReference>
<dbReference type="GO" id="GO:0004674">
    <property type="term" value="F:protein serine/threonine kinase activity"/>
    <property type="evidence" value="ECO:0007669"/>
    <property type="project" value="InterPro"/>
</dbReference>
<keyword evidence="6" id="KW-1185">Reference proteome</keyword>
<evidence type="ECO:0000256" key="3">
    <source>
        <dbReference type="PROSITE-ProRule" id="PRU10141"/>
    </source>
</evidence>
<sequence>MSIPTLSNSLSTPTISSESHANVYDDDCDIIFSSIPSYDSSSRTTLNDEQDDITIEDDDMNNHCNHGLMDVDIHSDVTLDEYQPSAKGDPMESDYAWAAFIPLNNETRANVGPLYITGNYTIFGNRTNDETTTSKKSIKMTEIRKSDRAGLPYNSHFYVDLIGFKAKFIFIKVKRRNCDCDKTFDLLQSQEDNILQRLAALRTNSISTQFSDVSSNSFVSIESATSTTPQTMTSILDRLGTTSESTTPIYFYSGAFLTAPHEPWQCHNHFVFCELLGFGGYGRVYHVVSISTGMEYALKENRDRKSTLEWEAKIMNDIGKHDHIINFYNAFGYVGKPNQYILMELCVFGSIQDIVAGGRFKFDPENILTLMYQMQIHSAGVIHLDIKPENILVSSREPLYFKISDFGLSAYVTDKPTECYGTLNYKVIEDGVEYDIKADWWSLGVTVAECMLGFNPFNDNLKARHEDDMMWQQQVNKNICEEIEAGKAEWLKELSFEVKEFILNVIKYNPCDRTWFSY</sequence>
<dbReference type="PROSITE" id="PS00107">
    <property type="entry name" value="PROTEIN_KINASE_ATP"/>
    <property type="match status" value="1"/>
</dbReference>
<reference evidence="5" key="1">
    <citation type="submission" date="2021-06" db="EMBL/GenBank/DDBJ databases">
        <authorList>
            <person name="Kallberg Y."/>
            <person name="Tangrot J."/>
            <person name="Rosling A."/>
        </authorList>
    </citation>
    <scope>NUCLEOTIDE SEQUENCE</scope>
    <source>
        <strain evidence="5">FL966</strain>
    </source>
</reference>
<protein>
    <submittedName>
        <fullName evidence="5">9541_t:CDS:1</fullName>
    </submittedName>
</protein>
<name>A0A9N9NKZ6_9GLOM</name>
<evidence type="ECO:0000259" key="4">
    <source>
        <dbReference type="PROSITE" id="PS50011"/>
    </source>
</evidence>
<dbReference type="GO" id="GO:0005524">
    <property type="term" value="F:ATP binding"/>
    <property type="evidence" value="ECO:0007669"/>
    <property type="project" value="UniProtKB-UniRule"/>
</dbReference>
<dbReference type="InterPro" id="IPR017441">
    <property type="entry name" value="Protein_kinase_ATP_BS"/>
</dbReference>
<proteinExistence type="predicted"/>
<dbReference type="PROSITE" id="PS00108">
    <property type="entry name" value="PROTEIN_KINASE_ST"/>
    <property type="match status" value="1"/>
</dbReference>
<dbReference type="AlphaFoldDB" id="A0A9N9NKZ6"/>
<evidence type="ECO:0000256" key="1">
    <source>
        <dbReference type="ARBA" id="ARBA00022741"/>
    </source>
</evidence>
<dbReference type="OrthoDB" id="10252171at2759"/>
<dbReference type="EMBL" id="CAJVQA010016470">
    <property type="protein sequence ID" value="CAG8743277.1"/>
    <property type="molecule type" value="Genomic_DNA"/>
</dbReference>
<keyword evidence="1 3" id="KW-0547">Nucleotide-binding</keyword>
<keyword evidence="2 3" id="KW-0067">ATP-binding</keyword>
<dbReference type="SMART" id="SM00220">
    <property type="entry name" value="S_TKc"/>
    <property type="match status" value="1"/>
</dbReference>
<dbReference type="CDD" id="cd00180">
    <property type="entry name" value="PKc"/>
    <property type="match status" value="1"/>
</dbReference>
<dbReference type="PANTHER" id="PTHR24348">
    <property type="entry name" value="SERINE/THREONINE-PROTEIN KINASE UNC-51-RELATED"/>
    <property type="match status" value="1"/>
</dbReference>
<dbReference type="InterPro" id="IPR000719">
    <property type="entry name" value="Prot_kinase_dom"/>
</dbReference>
<dbReference type="InterPro" id="IPR045269">
    <property type="entry name" value="Atg1-like"/>
</dbReference>
<feature type="binding site" evidence="3">
    <location>
        <position position="299"/>
    </location>
    <ligand>
        <name>ATP</name>
        <dbReference type="ChEBI" id="CHEBI:30616"/>
    </ligand>
</feature>
<dbReference type="InterPro" id="IPR008271">
    <property type="entry name" value="Ser/Thr_kinase_AS"/>
</dbReference>
<dbReference type="SUPFAM" id="SSF56112">
    <property type="entry name" value="Protein kinase-like (PK-like)"/>
    <property type="match status" value="1"/>
</dbReference>
<evidence type="ECO:0000313" key="6">
    <source>
        <dbReference type="Proteomes" id="UP000789759"/>
    </source>
</evidence>
<feature type="domain" description="Protein kinase" evidence="4">
    <location>
        <begin position="270"/>
        <end position="518"/>
    </location>
</feature>
<comment type="caution">
    <text evidence="5">The sequence shown here is derived from an EMBL/GenBank/DDBJ whole genome shotgun (WGS) entry which is preliminary data.</text>
</comment>
<evidence type="ECO:0000313" key="5">
    <source>
        <dbReference type="EMBL" id="CAG8743277.1"/>
    </source>
</evidence>
<dbReference type="PROSITE" id="PS50011">
    <property type="entry name" value="PROTEIN_KINASE_DOM"/>
    <property type="match status" value="1"/>
</dbReference>
<dbReference type="Proteomes" id="UP000789759">
    <property type="component" value="Unassembled WGS sequence"/>
</dbReference>
<dbReference type="GO" id="GO:0010506">
    <property type="term" value="P:regulation of autophagy"/>
    <property type="evidence" value="ECO:0007669"/>
    <property type="project" value="InterPro"/>
</dbReference>